<protein>
    <submittedName>
        <fullName evidence="3">DUF4340 domain-containing protein</fullName>
    </submittedName>
</protein>
<dbReference type="EMBL" id="JBHSHD010000010">
    <property type="protein sequence ID" value="MFC4821229.1"/>
    <property type="molecule type" value="Genomic_DNA"/>
</dbReference>
<dbReference type="Proteomes" id="UP001595886">
    <property type="component" value="Unassembled WGS sequence"/>
</dbReference>
<dbReference type="InterPro" id="IPR025641">
    <property type="entry name" value="DUF4340"/>
</dbReference>
<evidence type="ECO:0000313" key="3">
    <source>
        <dbReference type="EMBL" id="MFC4821229.1"/>
    </source>
</evidence>
<organism evidence="3 4">
    <name type="scientific">Dokdonella ginsengisoli</name>
    <dbReference type="NCBI Taxonomy" id="363846"/>
    <lineage>
        <taxon>Bacteria</taxon>
        <taxon>Pseudomonadati</taxon>
        <taxon>Pseudomonadota</taxon>
        <taxon>Gammaproteobacteria</taxon>
        <taxon>Lysobacterales</taxon>
        <taxon>Rhodanobacteraceae</taxon>
        <taxon>Dokdonella</taxon>
    </lineage>
</organism>
<keyword evidence="4" id="KW-1185">Reference proteome</keyword>
<reference evidence="4" key="1">
    <citation type="journal article" date="2019" name="Int. J. Syst. Evol. Microbiol.">
        <title>The Global Catalogue of Microorganisms (GCM) 10K type strain sequencing project: providing services to taxonomists for standard genome sequencing and annotation.</title>
        <authorList>
            <consortium name="The Broad Institute Genomics Platform"/>
            <consortium name="The Broad Institute Genome Sequencing Center for Infectious Disease"/>
            <person name="Wu L."/>
            <person name="Ma J."/>
        </authorList>
    </citation>
    <scope>NUCLEOTIDE SEQUENCE [LARGE SCALE GENOMIC DNA]</scope>
    <source>
        <strain evidence="4">CCUG 30340</strain>
    </source>
</reference>
<feature type="domain" description="DUF4340" evidence="2">
    <location>
        <begin position="74"/>
        <end position="257"/>
    </location>
</feature>
<comment type="caution">
    <text evidence="3">The sequence shown here is derived from an EMBL/GenBank/DDBJ whole genome shotgun (WGS) entry which is preliminary data.</text>
</comment>
<accession>A0ABV9QXS6</accession>
<evidence type="ECO:0000256" key="1">
    <source>
        <dbReference type="SAM" id="MobiDB-lite"/>
    </source>
</evidence>
<sequence length="409" mass="42966">MSQKTLIGLVVAALIAIVVAIVLNRSSQPRSEGGARTDQLAPELREHVNDVNRLVVTGAENKVVATLERGANGWTLAEKGGYAVDTGKLREFLLKLAEANLVEQKTANKDKYAALGVEDVDAKDAKGFKIELGGLAQPFALIVGSPGTRGGGSFVRRVGDAQSWLTSTTLSVQKNAADWLKKDLADVPATRIESVTITGADGKSFKVFKAAEGEANFTLADLPKGREAGSEFAANGLASTLAGLRFDDVVPAKDAAPEANATKARYAAFDGLVVDATAWEKDGKHYAQFKASLDAAQADRGIAAAQAKAKADFDTAVAASEAAKASTEPQPEGAKDAPIKPLSVGDPAKDRDERLAAINKEVADLSAHFDGWTFVLPAHKYANIAKSIDDLLKPLEEKKPAAPVKKGGK</sequence>
<evidence type="ECO:0000259" key="2">
    <source>
        <dbReference type="Pfam" id="PF14238"/>
    </source>
</evidence>
<name>A0ABV9QXS6_9GAMM</name>
<evidence type="ECO:0000313" key="4">
    <source>
        <dbReference type="Proteomes" id="UP001595886"/>
    </source>
</evidence>
<proteinExistence type="predicted"/>
<dbReference type="Pfam" id="PF14238">
    <property type="entry name" value="DUF4340"/>
    <property type="match status" value="1"/>
</dbReference>
<feature type="region of interest" description="Disordered" evidence="1">
    <location>
        <begin position="321"/>
        <end position="347"/>
    </location>
</feature>
<gene>
    <name evidence="3" type="ORF">ACFO6Q_12905</name>
</gene>
<dbReference type="RefSeq" id="WP_380021514.1">
    <property type="nucleotide sequence ID" value="NZ_JBHSHD010000010.1"/>
</dbReference>